<evidence type="ECO:0000256" key="3">
    <source>
        <dbReference type="ARBA" id="ARBA00022801"/>
    </source>
</evidence>
<dbReference type="SUPFAM" id="SSF56784">
    <property type="entry name" value="HAD-like"/>
    <property type="match status" value="1"/>
</dbReference>
<protein>
    <submittedName>
        <fullName evidence="4">HAD-IA family hydrolase</fullName>
    </submittedName>
</protein>
<evidence type="ECO:0000256" key="1">
    <source>
        <dbReference type="ARBA" id="ARBA00006171"/>
    </source>
</evidence>
<keyword evidence="5" id="KW-1185">Reference proteome</keyword>
<dbReference type="PANTHER" id="PTHR42896:SF2">
    <property type="entry name" value="CBBY-LIKE PROTEIN"/>
    <property type="match status" value="1"/>
</dbReference>
<dbReference type="RefSeq" id="WP_142904976.1">
    <property type="nucleotide sequence ID" value="NZ_ML660094.1"/>
</dbReference>
<dbReference type="SFLD" id="SFLDG01135">
    <property type="entry name" value="C1.5.6:_HAD__Beta-PGM__Phospha"/>
    <property type="match status" value="1"/>
</dbReference>
<gene>
    <name evidence="4" type="ORF">FKG94_14085</name>
</gene>
<comment type="similarity">
    <text evidence="1">Belongs to the HAD-like hydrolase superfamily. CbbY/CbbZ/Gph/YieH family.</text>
</comment>
<dbReference type="NCBIfam" id="TIGR01509">
    <property type="entry name" value="HAD-SF-IA-v3"/>
    <property type="match status" value="1"/>
</dbReference>
<evidence type="ECO:0000256" key="2">
    <source>
        <dbReference type="ARBA" id="ARBA00022723"/>
    </source>
</evidence>
<keyword evidence="2" id="KW-0479">Metal-binding</keyword>
<dbReference type="InterPro" id="IPR023198">
    <property type="entry name" value="PGP-like_dom2"/>
</dbReference>
<dbReference type="InterPro" id="IPR006439">
    <property type="entry name" value="HAD-SF_hydro_IA"/>
</dbReference>
<dbReference type="InterPro" id="IPR036412">
    <property type="entry name" value="HAD-like_sf"/>
</dbReference>
<proteinExistence type="inferred from homology"/>
<dbReference type="AlphaFoldDB" id="A0A545TLY9"/>
<sequence length="253" mass="27231">MLKALIFDCDGVLVDTERDGHRPAFNRAFKRLGINAAWSPALYGDLLGVAGGKERMQNYFEQVGWPDHIGDKTDFIKTLHAEKTQQFMQIINSGELALRPGIARIVDEAIAAGVKLGVCSTSNLKAVGGCVNLLGAERRARFEFILAGDVVTRKKPDPEIYRLARQKLNLAAAECVVIEDSRNGLLAAAGAGMHCLVTTSSYTQNEDFSEAALIVPELGDGDDIRIGLADIQRLAAGPSASHPASNQTGRKNT</sequence>
<dbReference type="EMBL" id="VHSG01000013">
    <property type="protein sequence ID" value="TQV78196.1"/>
    <property type="molecule type" value="Genomic_DNA"/>
</dbReference>
<dbReference type="FunFam" id="3.40.50.1000:FF:000036">
    <property type="entry name" value="HAD family hydrolase"/>
    <property type="match status" value="1"/>
</dbReference>
<dbReference type="SFLD" id="SFLDS00003">
    <property type="entry name" value="Haloacid_Dehalogenase"/>
    <property type="match status" value="1"/>
</dbReference>
<organism evidence="4 5">
    <name type="scientific">Exilibacterium tricleocarpae</name>
    <dbReference type="NCBI Taxonomy" id="2591008"/>
    <lineage>
        <taxon>Bacteria</taxon>
        <taxon>Pseudomonadati</taxon>
        <taxon>Pseudomonadota</taxon>
        <taxon>Gammaproteobacteria</taxon>
        <taxon>Cellvibrionales</taxon>
        <taxon>Cellvibrionaceae</taxon>
        <taxon>Exilibacterium</taxon>
    </lineage>
</organism>
<comment type="caution">
    <text evidence="4">The sequence shown here is derived from an EMBL/GenBank/DDBJ whole genome shotgun (WGS) entry which is preliminary data.</text>
</comment>
<dbReference type="Gene3D" id="1.10.150.240">
    <property type="entry name" value="Putative phosphatase, domain 2"/>
    <property type="match status" value="1"/>
</dbReference>
<dbReference type="PRINTS" id="PR00413">
    <property type="entry name" value="HADHALOGNASE"/>
</dbReference>
<dbReference type="InterPro" id="IPR023214">
    <property type="entry name" value="HAD_sf"/>
</dbReference>
<dbReference type="OrthoDB" id="9782449at2"/>
<name>A0A545TLY9_9GAMM</name>
<keyword evidence="3 4" id="KW-0378">Hydrolase</keyword>
<dbReference type="GO" id="GO:0016787">
    <property type="term" value="F:hydrolase activity"/>
    <property type="evidence" value="ECO:0007669"/>
    <property type="project" value="UniProtKB-KW"/>
</dbReference>
<dbReference type="SFLD" id="SFLDF00035">
    <property type="entry name" value="phosphoglycolate_phosphatase"/>
    <property type="match status" value="1"/>
</dbReference>
<dbReference type="InterPro" id="IPR044999">
    <property type="entry name" value="CbbY-like"/>
</dbReference>
<dbReference type="Pfam" id="PF00702">
    <property type="entry name" value="Hydrolase"/>
    <property type="match status" value="1"/>
</dbReference>
<evidence type="ECO:0000313" key="5">
    <source>
        <dbReference type="Proteomes" id="UP000319732"/>
    </source>
</evidence>
<accession>A0A545TLY9</accession>
<reference evidence="4 5" key="1">
    <citation type="submission" date="2019-06" db="EMBL/GenBank/DDBJ databases">
        <title>Whole genome sequence for Cellvibrionaceae sp. R142.</title>
        <authorList>
            <person name="Wang G."/>
        </authorList>
    </citation>
    <scope>NUCLEOTIDE SEQUENCE [LARGE SCALE GENOMIC DNA]</scope>
    <source>
        <strain evidence="4 5">R142</strain>
    </source>
</reference>
<dbReference type="SFLD" id="SFLDG01129">
    <property type="entry name" value="C1.5:_HAD__Beta-PGM__Phosphata"/>
    <property type="match status" value="1"/>
</dbReference>
<evidence type="ECO:0000313" key="4">
    <source>
        <dbReference type="EMBL" id="TQV78196.1"/>
    </source>
</evidence>
<dbReference type="Proteomes" id="UP000319732">
    <property type="component" value="Unassembled WGS sequence"/>
</dbReference>
<dbReference type="GO" id="GO:0000287">
    <property type="term" value="F:magnesium ion binding"/>
    <property type="evidence" value="ECO:0007669"/>
    <property type="project" value="UniProtKB-ARBA"/>
</dbReference>
<dbReference type="Gene3D" id="3.40.50.1000">
    <property type="entry name" value="HAD superfamily/HAD-like"/>
    <property type="match status" value="1"/>
</dbReference>
<dbReference type="PANTHER" id="PTHR42896">
    <property type="entry name" value="XYLULOSE-1,5-BISPHOSPHATE (XUBP) PHOSPHATASE"/>
    <property type="match status" value="1"/>
</dbReference>